<protein>
    <submittedName>
        <fullName evidence="2">Uncharacterized protein</fullName>
    </submittedName>
</protein>
<evidence type="ECO:0000313" key="3">
    <source>
        <dbReference type="Proteomes" id="UP000652761"/>
    </source>
</evidence>
<comment type="caution">
    <text evidence="2">The sequence shown here is derived from an EMBL/GenBank/DDBJ whole genome shotgun (WGS) entry which is preliminary data.</text>
</comment>
<reference evidence="2" key="1">
    <citation type="submission" date="2017-07" db="EMBL/GenBank/DDBJ databases">
        <title>Taro Niue Genome Assembly and Annotation.</title>
        <authorList>
            <person name="Atibalentja N."/>
            <person name="Keating K."/>
            <person name="Fields C.J."/>
        </authorList>
    </citation>
    <scope>NUCLEOTIDE SEQUENCE</scope>
    <source>
        <strain evidence="2">Niue_2</strain>
        <tissue evidence="2">Leaf</tissue>
    </source>
</reference>
<dbReference type="AlphaFoldDB" id="A0A843VK97"/>
<dbReference type="EMBL" id="NMUH01002325">
    <property type="protein sequence ID" value="MQL99292.1"/>
    <property type="molecule type" value="Genomic_DNA"/>
</dbReference>
<feature type="region of interest" description="Disordered" evidence="1">
    <location>
        <begin position="1"/>
        <end position="72"/>
    </location>
</feature>
<name>A0A843VK97_COLES</name>
<evidence type="ECO:0000313" key="2">
    <source>
        <dbReference type="EMBL" id="MQL99292.1"/>
    </source>
</evidence>
<feature type="region of interest" description="Disordered" evidence="1">
    <location>
        <begin position="85"/>
        <end position="113"/>
    </location>
</feature>
<sequence>MENAAAKKEESYDHPLNKMSYAPSQHSSQTPKPRRRRGGGGGRAVIRCHRVDGGGLGSTNSPRHPGHIWGHPSQRILHRGQVLGNDEEPVQHDPSPLDQSQENPAEEGRPRGRAEALAHLEEAARGGAGDDGVPGVLLLAGVDHGAVKGGEKASPDGEAPADPRRVHAHGLGAADEALPVGGVVEALEEVESGAADGAHAKGAADVVEDAIGAWFAGGLRRSHSCPGDATLTTAICVRVGALEGRREGRKLGAEGGGEFVAAPTAVEGTRLPG</sequence>
<organism evidence="2 3">
    <name type="scientific">Colocasia esculenta</name>
    <name type="common">Wild taro</name>
    <name type="synonym">Arum esculentum</name>
    <dbReference type="NCBI Taxonomy" id="4460"/>
    <lineage>
        <taxon>Eukaryota</taxon>
        <taxon>Viridiplantae</taxon>
        <taxon>Streptophyta</taxon>
        <taxon>Embryophyta</taxon>
        <taxon>Tracheophyta</taxon>
        <taxon>Spermatophyta</taxon>
        <taxon>Magnoliopsida</taxon>
        <taxon>Liliopsida</taxon>
        <taxon>Araceae</taxon>
        <taxon>Aroideae</taxon>
        <taxon>Colocasieae</taxon>
        <taxon>Colocasia</taxon>
    </lineage>
</organism>
<feature type="compositionally biased region" description="Polar residues" evidence="1">
    <location>
        <begin position="22"/>
        <end position="31"/>
    </location>
</feature>
<dbReference type="Proteomes" id="UP000652761">
    <property type="component" value="Unassembled WGS sequence"/>
</dbReference>
<proteinExistence type="predicted"/>
<keyword evidence="3" id="KW-1185">Reference proteome</keyword>
<accession>A0A843VK97</accession>
<dbReference type="OrthoDB" id="10659958at2759"/>
<evidence type="ECO:0000256" key="1">
    <source>
        <dbReference type="SAM" id="MobiDB-lite"/>
    </source>
</evidence>
<feature type="compositionally biased region" description="Basic and acidic residues" evidence="1">
    <location>
        <begin position="1"/>
        <end position="16"/>
    </location>
</feature>
<gene>
    <name evidence="2" type="ORF">Taro_032012</name>
</gene>